<dbReference type="Proteomes" id="UP000249547">
    <property type="component" value="Unassembled WGS sequence"/>
</dbReference>
<sequence>MTIKLRKSLKNTHFRVMYEQIACCTLHLNYSPLKIAYGCIALRRIKKTLAIPC</sequence>
<protein>
    <submittedName>
        <fullName evidence="1">Uncharacterized protein</fullName>
    </submittedName>
</protein>
<comment type="caution">
    <text evidence="1">The sequence shown here is derived from an EMBL/GenBank/DDBJ whole genome shotgun (WGS) entry which is preliminary data.</text>
</comment>
<proteinExistence type="predicted"/>
<evidence type="ECO:0000313" key="2">
    <source>
        <dbReference type="Proteomes" id="UP000249547"/>
    </source>
</evidence>
<dbReference type="EMBL" id="QLLL01000002">
    <property type="protein sequence ID" value="RAJ08585.1"/>
    <property type="molecule type" value="Genomic_DNA"/>
</dbReference>
<keyword evidence="2" id="KW-1185">Reference proteome</keyword>
<dbReference type="AlphaFoldDB" id="A0A327QX96"/>
<organism evidence="1 2">
    <name type="scientific">Chitinophaga skermanii</name>
    <dbReference type="NCBI Taxonomy" id="331697"/>
    <lineage>
        <taxon>Bacteria</taxon>
        <taxon>Pseudomonadati</taxon>
        <taxon>Bacteroidota</taxon>
        <taxon>Chitinophagia</taxon>
        <taxon>Chitinophagales</taxon>
        <taxon>Chitinophagaceae</taxon>
        <taxon>Chitinophaga</taxon>
    </lineage>
</organism>
<name>A0A327QX96_9BACT</name>
<reference evidence="1 2" key="1">
    <citation type="submission" date="2018-06" db="EMBL/GenBank/DDBJ databases">
        <title>Genomic Encyclopedia of Archaeal and Bacterial Type Strains, Phase II (KMG-II): from individual species to whole genera.</title>
        <authorList>
            <person name="Goeker M."/>
        </authorList>
    </citation>
    <scope>NUCLEOTIDE SEQUENCE [LARGE SCALE GENOMIC DNA]</scope>
    <source>
        <strain evidence="1 2">DSM 23857</strain>
    </source>
</reference>
<accession>A0A327QX96</accession>
<gene>
    <name evidence="1" type="ORF">LX64_01238</name>
</gene>
<evidence type="ECO:0000313" key="1">
    <source>
        <dbReference type="EMBL" id="RAJ08585.1"/>
    </source>
</evidence>